<comment type="caution">
    <text evidence="1">The sequence shown here is derived from an EMBL/GenBank/DDBJ whole genome shotgun (WGS) entry which is preliminary data.</text>
</comment>
<dbReference type="EMBL" id="CAJJDO010000150">
    <property type="protein sequence ID" value="CAD8208412.1"/>
    <property type="molecule type" value="Genomic_DNA"/>
</dbReference>
<dbReference type="GO" id="GO:0016226">
    <property type="term" value="P:iron-sulfur cluster assembly"/>
    <property type="evidence" value="ECO:0007669"/>
    <property type="project" value="TreeGrafter"/>
</dbReference>
<accession>A0A8S1Y985</accession>
<organism evidence="1 2">
    <name type="scientific">Paramecium pentaurelia</name>
    <dbReference type="NCBI Taxonomy" id="43138"/>
    <lineage>
        <taxon>Eukaryota</taxon>
        <taxon>Sar</taxon>
        <taxon>Alveolata</taxon>
        <taxon>Ciliophora</taxon>
        <taxon>Intramacronucleata</taxon>
        <taxon>Oligohymenophorea</taxon>
        <taxon>Peniculida</taxon>
        <taxon>Parameciidae</taxon>
        <taxon>Paramecium</taxon>
    </lineage>
</organism>
<dbReference type="GO" id="GO:0097361">
    <property type="term" value="C:cytosolic [4Fe-4S] assembly targeting complex"/>
    <property type="evidence" value="ECO:0007669"/>
    <property type="project" value="TreeGrafter"/>
</dbReference>
<sequence length="402" mass="47396">MSINEMLNRELECNMIKLEKHLDSYFDNRVNQIDQLLIIDSPICKFSNPKFELSYPKFNQFNFIGQSEFQSNIILELKPLINSKIKGQVQFKLQQNTLIQQSSQSIEKKAIIQSTSSQFNLIPFTYQIIQINSIKEQQCFRVIEINKDCSIVAIGCDKQIKIYEFKQRIMNLIQVLNQYNNYVFTSNFMQKSDQLISRDRDGSINEDLFISSSGDNTIKFWNKQKEWIYQQSITLIILLKFIKQVQMIKKIKLFLVDRIQQYQQLNILNIVKGGWQNKISKLIFMDLDYALQTIIYSHLNLIMANQLQGNSSLKKKDIIVNQGSESCSLFSLLFIQQKQILMSKLDTYVNFLRKTEKDVFKYEQSIQFYTNQLFGQLINNGEYFITWDSLSKDIQILGYKQQ</sequence>
<dbReference type="AlphaFoldDB" id="A0A8S1Y985"/>
<protein>
    <submittedName>
        <fullName evidence="1">Uncharacterized protein</fullName>
    </submittedName>
</protein>
<gene>
    <name evidence="1" type="ORF">PPENT_87.1.T1500129</name>
</gene>
<dbReference type="PANTHER" id="PTHR19920">
    <property type="entry name" value="WD40 PROTEIN CIAO1"/>
    <property type="match status" value="1"/>
</dbReference>
<dbReference type="Proteomes" id="UP000689195">
    <property type="component" value="Unassembled WGS sequence"/>
</dbReference>
<evidence type="ECO:0000313" key="1">
    <source>
        <dbReference type="EMBL" id="CAD8208412.1"/>
    </source>
</evidence>
<proteinExistence type="predicted"/>
<evidence type="ECO:0000313" key="2">
    <source>
        <dbReference type="Proteomes" id="UP000689195"/>
    </source>
</evidence>
<reference evidence="1" key="1">
    <citation type="submission" date="2021-01" db="EMBL/GenBank/DDBJ databases">
        <authorList>
            <consortium name="Genoscope - CEA"/>
            <person name="William W."/>
        </authorList>
    </citation>
    <scope>NUCLEOTIDE SEQUENCE</scope>
</reference>
<keyword evidence="2" id="KW-1185">Reference proteome</keyword>
<name>A0A8S1Y985_9CILI</name>
<dbReference type="PANTHER" id="PTHR19920:SF0">
    <property type="entry name" value="CYTOSOLIC IRON-SULFUR PROTEIN ASSEMBLY PROTEIN CIAO1-RELATED"/>
    <property type="match status" value="1"/>
</dbReference>